<dbReference type="InterPro" id="IPR012341">
    <property type="entry name" value="6hp_glycosidase-like_sf"/>
</dbReference>
<proteinExistence type="predicted"/>
<gene>
    <name evidence="8" type="ORF">ASPCAL14494</name>
</gene>
<evidence type="ECO:0000256" key="2">
    <source>
        <dbReference type="ARBA" id="ARBA00012652"/>
    </source>
</evidence>
<dbReference type="InterPro" id="IPR008928">
    <property type="entry name" value="6-hairpin_glycosidase_sf"/>
</dbReference>
<dbReference type="Gene3D" id="2.60.420.10">
    <property type="entry name" value="Maltose phosphorylase, domain 3"/>
    <property type="match status" value="1"/>
</dbReference>
<dbReference type="Pfam" id="PF17390">
    <property type="entry name" value="Bac_rhamnosid_C"/>
    <property type="match status" value="1"/>
</dbReference>
<dbReference type="InterPro" id="IPR016007">
    <property type="entry name" value="Alpha_rhamnosid"/>
</dbReference>
<dbReference type="OMA" id="KRVQYQT"/>
<dbReference type="Pfam" id="PF08531">
    <property type="entry name" value="Bac_rhamnosid_N"/>
    <property type="match status" value="1"/>
</dbReference>
<dbReference type="Gene3D" id="2.60.40.10">
    <property type="entry name" value="Immunoglobulins"/>
    <property type="match status" value="1"/>
</dbReference>
<evidence type="ECO:0000259" key="5">
    <source>
        <dbReference type="Pfam" id="PF08531"/>
    </source>
</evidence>
<dbReference type="InterPro" id="IPR035396">
    <property type="entry name" value="Bac_rhamnosid6H"/>
</dbReference>
<sequence length="889" mass="99316">MAHLVELQNVRFEHHRTGQALGIGSCSPRISWHYTAHSPDCRDWLQTAYEIEITLGGHTRVYRVESSESVLVPWPANPLLSRQIALVRVRGYDSISTPTAWSAAATVEAGLLQLSDWSCQFITSNEPADLDTPRLPLLFQHEFVLSPALVSSVARARVYATAHGLYDLSINTTRVGDQLLAPGWTEYDARLEYQTYDVSSLLQPGFNTIAIEAAEGWFSGRIGYTGGERNIWGTELAVLAMLIVDYTDGQSEVLVKTGNGWFWTRSATRSAEIYDGEHFDAQYDPVHDGLWKPVSTLALDRPDILAAPLGPPIRATEQVAVRKLITSPTRKIILDFGQNLVGYIRVSVSDDSLLEGKTITLRHAEVLDQGEIATRPLRFAKATDKLTLSGKPLEWTPKFTFHGFRYAQVDGLDDWSSITFTAIVIHSDMARTGWFKCSNPLINQLHSNIVWSMRGNFVGLPTDCPQRDERLGYTGDLQVFARTGNFLYDTCGVLSTWLQGVAADQARDGKGVPPMFSPNVHRKKPNFRAAVWGDCTVIAPWELYQSFGDVDLLRTQYQSMSDWVEKGITRDERGLWDPKCTFQLGDWLDPYAPPKEPARAATDPQLVADAYLVRVTDLMAQISKALGSPDATDRYLQRASSLRKAFQEEYVTPNGRLASDSQTAFALAIYFDLLPSARAREVAANRLAYRIRYHDRFKIGTGFAGTPIIGHALTQCGKSHIFYRMLMHKKNPSWLYPVTMGATTIWERWDSMLPDGSINEGEMTSFNHYALGAVGDWLHRTVGGLYALEPGWKRFAVSPVPGGGLQFAETQHKSPYGRIEFDWKLAGNGRQLKATLLVPPNTVAEVRLPGQLVQEVGSGRYEYEVAIEPGDWPPLPIYPPYMPHDDDKP</sequence>
<accession>A0A0U5GI32</accession>
<keyword evidence="3" id="KW-0378">Hydrolase</keyword>
<comment type="catalytic activity">
    <reaction evidence="1">
        <text>Hydrolysis of terminal non-reducing alpha-L-rhamnose residues in alpha-L-rhamnosides.</text>
        <dbReference type="EC" id="3.2.1.40"/>
    </reaction>
</comment>
<feature type="domain" description="Alpha-L-rhamnosidase C-terminal" evidence="7">
    <location>
        <begin position="784"/>
        <end position="857"/>
    </location>
</feature>
<evidence type="ECO:0000313" key="8">
    <source>
        <dbReference type="EMBL" id="CEL11392.1"/>
    </source>
</evidence>
<dbReference type="PIRSF" id="PIRSF010631">
    <property type="entry name" value="A-rhamnsds"/>
    <property type="match status" value="1"/>
</dbReference>
<dbReference type="EC" id="3.2.1.40" evidence="2"/>
<keyword evidence="9" id="KW-1185">Reference proteome</keyword>
<protein>
    <recommendedName>
        <fullName evidence="2">alpha-L-rhamnosidase</fullName>
        <ecNumber evidence="2">3.2.1.40</ecNumber>
    </recommendedName>
</protein>
<feature type="domain" description="Alpha-L-rhamnosidase six-hairpin glycosidase" evidence="6">
    <location>
        <begin position="431"/>
        <end position="782"/>
    </location>
</feature>
<evidence type="ECO:0000313" key="9">
    <source>
        <dbReference type="Proteomes" id="UP000054771"/>
    </source>
</evidence>
<dbReference type="InterPro" id="IPR013737">
    <property type="entry name" value="Bac_rhamnosid_N"/>
</dbReference>
<dbReference type="AlphaFoldDB" id="A0A0U5GI32"/>
<dbReference type="STRING" id="454130.A0A0U5GI32"/>
<dbReference type="OrthoDB" id="10036721at2759"/>
<dbReference type="Pfam" id="PF17389">
    <property type="entry name" value="Bac_rhamnosid6H"/>
    <property type="match status" value="1"/>
</dbReference>
<dbReference type="GO" id="GO:0005975">
    <property type="term" value="P:carbohydrate metabolic process"/>
    <property type="evidence" value="ECO:0007669"/>
    <property type="project" value="InterPro"/>
</dbReference>
<dbReference type="InterPro" id="IPR008902">
    <property type="entry name" value="Rhamnosid_concanavalin"/>
</dbReference>
<dbReference type="InterPro" id="IPR013783">
    <property type="entry name" value="Ig-like_fold"/>
</dbReference>
<feature type="domain" description="Bacterial alpha-L-rhamnosidase N-terminal" evidence="5">
    <location>
        <begin position="152"/>
        <end position="317"/>
    </location>
</feature>
<dbReference type="Pfam" id="PF25788">
    <property type="entry name" value="Ig_Rha78A_N"/>
    <property type="match status" value="1"/>
</dbReference>
<dbReference type="GO" id="GO:0030596">
    <property type="term" value="F:alpha-L-rhamnosidase activity"/>
    <property type="evidence" value="ECO:0007669"/>
    <property type="project" value="UniProtKB-EC"/>
</dbReference>
<dbReference type="Pfam" id="PF05592">
    <property type="entry name" value="Bac_rhamnosid"/>
    <property type="match status" value="1"/>
</dbReference>
<dbReference type="Gene3D" id="1.50.10.10">
    <property type="match status" value="1"/>
</dbReference>
<name>A0A0U5GI32_ASPCI</name>
<dbReference type="Gene3D" id="2.60.120.260">
    <property type="entry name" value="Galactose-binding domain-like"/>
    <property type="match status" value="2"/>
</dbReference>
<reference evidence="9" key="1">
    <citation type="journal article" date="2016" name="Genome Announc.">
        <title>Draft genome sequences of fungus Aspergillus calidoustus.</title>
        <authorList>
            <person name="Horn F."/>
            <person name="Linde J."/>
            <person name="Mattern D.J."/>
            <person name="Walther G."/>
            <person name="Guthke R."/>
            <person name="Scherlach K."/>
            <person name="Martin K."/>
            <person name="Brakhage A.A."/>
            <person name="Petzke L."/>
            <person name="Valiante V."/>
        </authorList>
    </citation>
    <scope>NUCLEOTIDE SEQUENCE [LARGE SCALE GENOMIC DNA]</scope>
    <source>
        <strain evidence="9">SF006504</strain>
    </source>
</reference>
<dbReference type="PANTHER" id="PTHR33307:SF6">
    <property type="entry name" value="ALPHA-RHAMNOSIDASE (EUROFUNG)-RELATED"/>
    <property type="match status" value="1"/>
</dbReference>
<dbReference type="EMBL" id="CDMC01000025">
    <property type="protein sequence ID" value="CEL11392.1"/>
    <property type="molecule type" value="Genomic_DNA"/>
</dbReference>
<evidence type="ECO:0000259" key="7">
    <source>
        <dbReference type="Pfam" id="PF17390"/>
    </source>
</evidence>
<evidence type="ECO:0000259" key="4">
    <source>
        <dbReference type="Pfam" id="PF05592"/>
    </source>
</evidence>
<evidence type="ECO:0000256" key="1">
    <source>
        <dbReference type="ARBA" id="ARBA00001445"/>
    </source>
</evidence>
<dbReference type="InterPro" id="IPR035398">
    <property type="entry name" value="Bac_rhamnosid_C"/>
</dbReference>
<evidence type="ECO:0000259" key="6">
    <source>
        <dbReference type="Pfam" id="PF17389"/>
    </source>
</evidence>
<dbReference type="PANTHER" id="PTHR33307">
    <property type="entry name" value="ALPHA-RHAMNOSIDASE (EUROFUNG)"/>
    <property type="match status" value="1"/>
</dbReference>
<organism evidence="8 9">
    <name type="scientific">Aspergillus calidoustus</name>
    <dbReference type="NCBI Taxonomy" id="454130"/>
    <lineage>
        <taxon>Eukaryota</taxon>
        <taxon>Fungi</taxon>
        <taxon>Dikarya</taxon>
        <taxon>Ascomycota</taxon>
        <taxon>Pezizomycotina</taxon>
        <taxon>Eurotiomycetes</taxon>
        <taxon>Eurotiomycetidae</taxon>
        <taxon>Eurotiales</taxon>
        <taxon>Aspergillaceae</taxon>
        <taxon>Aspergillus</taxon>
        <taxon>Aspergillus subgen. Nidulantes</taxon>
    </lineage>
</organism>
<feature type="domain" description="Alpha-L-rhamnosidase concanavalin-like" evidence="4">
    <location>
        <begin position="328"/>
        <end position="426"/>
    </location>
</feature>
<dbReference type="SUPFAM" id="SSF48208">
    <property type="entry name" value="Six-hairpin glycosidases"/>
    <property type="match status" value="1"/>
</dbReference>
<dbReference type="Proteomes" id="UP000054771">
    <property type="component" value="Unassembled WGS sequence"/>
</dbReference>
<evidence type="ECO:0000256" key="3">
    <source>
        <dbReference type="ARBA" id="ARBA00022801"/>
    </source>
</evidence>